<comment type="subcellular location">
    <subcellularLocation>
        <location evidence="1">Membrane</location>
        <topology evidence="1">Multi-pass membrane protein</topology>
    </subcellularLocation>
</comment>
<feature type="transmembrane region" description="Helical" evidence="6">
    <location>
        <begin position="69"/>
        <end position="91"/>
    </location>
</feature>
<dbReference type="InterPro" id="IPR049326">
    <property type="entry name" value="Rhodopsin_dom_fungi"/>
</dbReference>
<evidence type="ECO:0000313" key="8">
    <source>
        <dbReference type="EMBL" id="WZH42025.1"/>
    </source>
</evidence>
<dbReference type="Pfam" id="PF20684">
    <property type="entry name" value="Fung_rhodopsin"/>
    <property type="match status" value="1"/>
</dbReference>
<comment type="similarity">
    <text evidence="5">Belongs to the SAT4 family.</text>
</comment>
<dbReference type="InterPro" id="IPR052337">
    <property type="entry name" value="SAT4-like"/>
</dbReference>
<evidence type="ECO:0000256" key="4">
    <source>
        <dbReference type="ARBA" id="ARBA00023136"/>
    </source>
</evidence>
<feature type="transmembrane region" description="Helical" evidence="6">
    <location>
        <begin position="192"/>
        <end position="216"/>
    </location>
</feature>
<feature type="transmembrane region" description="Helical" evidence="6">
    <location>
        <begin position="152"/>
        <end position="172"/>
    </location>
</feature>
<feature type="transmembrane region" description="Helical" evidence="6">
    <location>
        <begin position="123"/>
        <end position="145"/>
    </location>
</feature>
<dbReference type="Proteomes" id="UP001489902">
    <property type="component" value="Chromosome 1"/>
</dbReference>
<evidence type="ECO:0000256" key="6">
    <source>
        <dbReference type="SAM" id="Phobius"/>
    </source>
</evidence>
<protein>
    <recommendedName>
        <fullName evidence="7">Rhodopsin domain-containing protein</fullName>
    </recommendedName>
</protein>
<accession>A0ABZ2WNQ8</accession>
<sequence length="294" mass="32362">MAALAIVFFALRIIAKVVLSLPWGLDDTLTVLSVYFIFVEVFYVVGLVIVKAAVLCFFLRIFPDNKFRVVVKCTLAFNFLMGITFFVLVFFQTQPLSLFWEGWQKQQAHLVMSGITKLTLPHAGLSLLVDVWMLILPLTQLWGLGLKLRKKLGVIAMFSVGIFLTIVAAIRVSELVLFASSADLTVLNAQKAIIWSSIEICVGIMVACMPHIHHLVRHIASKIRKTNGEMEDSNQGVFVDRSLATITVDNATGTTGPQLHDEGGLLEKNIMASATTDSRNTGSLGYSSDAETQV</sequence>
<evidence type="ECO:0000256" key="1">
    <source>
        <dbReference type="ARBA" id="ARBA00004141"/>
    </source>
</evidence>
<keyword evidence="2 6" id="KW-0812">Transmembrane</keyword>
<feature type="domain" description="Rhodopsin" evidence="7">
    <location>
        <begin position="30"/>
        <end position="217"/>
    </location>
</feature>
<reference evidence="8 9" key="1">
    <citation type="submission" date="2024-04" db="EMBL/GenBank/DDBJ databases">
        <title>Complete genome sequence of Fusarium acuminatum.</title>
        <authorList>
            <person name="Lan B."/>
        </authorList>
    </citation>
    <scope>NUCLEOTIDE SEQUENCE [LARGE SCALE GENOMIC DNA]</scope>
    <source>
        <strain evidence="8">1A</strain>
    </source>
</reference>
<proteinExistence type="inferred from homology"/>
<gene>
    <name evidence="8" type="ORF">QYS62_002993</name>
</gene>
<evidence type="ECO:0000256" key="2">
    <source>
        <dbReference type="ARBA" id="ARBA00022692"/>
    </source>
</evidence>
<name>A0ABZ2WNQ8_9HYPO</name>
<keyword evidence="4 6" id="KW-0472">Membrane</keyword>
<dbReference type="EMBL" id="CP151260">
    <property type="protein sequence ID" value="WZH42025.1"/>
    <property type="molecule type" value="Genomic_DNA"/>
</dbReference>
<evidence type="ECO:0000259" key="7">
    <source>
        <dbReference type="Pfam" id="PF20684"/>
    </source>
</evidence>
<evidence type="ECO:0000313" key="9">
    <source>
        <dbReference type="Proteomes" id="UP001489902"/>
    </source>
</evidence>
<keyword evidence="3 6" id="KW-1133">Transmembrane helix</keyword>
<evidence type="ECO:0000256" key="3">
    <source>
        <dbReference type="ARBA" id="ARBA00022989"/>
    </source>
</evidence>
<dbReference type="PANTHER" id="PTHR33048">
    <property type="entry name" value="PTH11-LIKE INTEGRAL MEMBRANE PROTEIN (AFU_ORTHOLOGUE AFUA_5G11245)"/>
    <property type="match status" value="1"/>
</dbReference>
<evidence type="ECO:0000256" key="5">
    <source>
        <dbReference type="ARBA" id="ARBA00038359"/>
    </source>
</evidence>
<feature type="transmembrane region" description="Helical" evidence="6">
    <location>
        <begin position="36"/>
        <end position="62"/>
    </location>
</feature>
<organism evidence="8 9">
    <name type="scientific">Fusarium acuminatum</name>
    <dbReference type="NCBI Taxonomy" id="5515"/>
    <lineage>
        <taxon>Eukaryota</taxon>
        <taxon>Fungi</taxon>
        <taxon>Dikarya</taxon>
        <taxon>Ascomycota</taxon>
        <taxon>Pezizomycotina</taxon>
        <taxon>Sordariomycetes</taxon>
        <taxon>Hypocreomycetidae</taxon>
        <taxon>Hypocreales</taxon>
        <taxon>Nectriaceae</taxon>
        <taxon>Fusarium</taxon>
        <taxon>Fusarium tricinctum species complex</taxon>
    </lineage>
</organism>
<dbReference type="PANTHER" id="PTHR33048:SF143">
    <property type="entry name" value="EXTRACELLULAR MEMBRANE PROTEIN CFEM DOMAIN-CONTAINING PROTEIN-RELATED"/>
    <property type="match status" value="1"/>
</dbReference>
<keyword evidence="9" id="KW-1185">Reference proteome</keyword>